<dbReference type="AlphaFoldDB" id="A0A0G1BL71"/>
<gene>
    <name evidence="1" type="ORF">UV11_C0020G0015</name>
</gene>
<dbReference type="STRING" id="1618659.UV11_C0020G0015"/>
<accession>A0A0G1BL71</accession>
<evidence type="ECO:0008006" key="3">
    <source>
        <dbReference type="Google" id="ProtNLM"/>
    </source>
</evidence>
<proteinExistence type="predicted"/>
<protein>
    <recommendedName>
        <fullName evidence="3">Zinc-binding domain-containing protein</fullName>
    </recommendedName>
</protein>
<comment type="caution">
    <text evidence="1">The sequence shown here is derived from an EMBL/GenBank/DDBJ whole genome shotgun (WGS) entry which is preliminary data.</text>
</comment>
<name>A0A0G1BL71_9BACT</name>
<organism evidence="1 2">
    <name type="scientific">Candidatus Giovannonibacteria bacterium GW2011_GWF2_42_19</name>
    <dbReference type="NCBI Taxonomy" id="1618659"/>
    <lineage>
        <taxon>Bacteria</taxon>
        <taxon>Candidatus Giovannoniibacteriota</taxon>
    </lineage>
</organism>
<sequence>MENKNCQNCHRKFEITEKDLEFYKKINVPEPTFCPECRQIRRMVWRNERTLYQNTCGLCGKNIITLYSKDKPFKVYCYDCYHGDKWDPMSYGREIDFSRPFLEQFRELQLEVPRLYAFVFNNVNSEYTNGSAFNKNGYLLFVSDHNEDSAYSYSIFNCKDSFDCLNSNECELCYGSVTCKKCYRVFFSQDCINSQDLYFCKNLANCHDCVGSVNLRNKQYHIFNEPYSKEEYFRKLKKLDLGSFEKFGELKEKTKKFWPQFFVKYIHGQNNLRVEGDYIFNSKKSFESFDSEYLEDSKFIQHGNKAKDSQDGYVVVDNTELSYEIVSAIALRNVKFGNCVWHNYGSFYLDTCENSNNLFGCVGLKNKSYCILNKQYSKEEYEALLPKIIAHMNKMPFVDKKGREYRCGEFFPSDFSPFAYNETVAEEYFPLTKEKAIKDGYLWKDAEGRNYQFTIANLQIPDRINDVSDFILNEIIECAHNVESRTFDNALGCRTTKCNEQCTEAFRIILQELDFLRKMNLPLPRLCPNCRHAERFRQKNPLKLWKRNCMCNLANHDHGDNSCLAQFETTYSPSGSEKVFCEACYLKEII</sequence>
<dbReference type="EMBL" id="LCDF01000020">
    <property type="protein sequence ID" value="KKS47046.1"/>
    <property type="molecule type" value="Genomic_DNA"/>
</dbReference>
<dbReference type="Proteomes" id="UP000034036">
    <property type="component" value="Unassembled WGS sequence"/>
</dbReference>
<reference evidence="1 2" key="1">
    <citation type="journal article" date="2015" name="Nature">
        <title>rRNA introns, odd ribosomes, and small enigmatic genomes across a large radiation of phyla.</title>
        <authorList>
            <person name="Brown C.T."/>
            <person name="Hug L.A."/>
            <person name="Thomas B.C."/>
            <person name="Sharon I."/>
            <person name="Castelle C.J."/>
            <person name="Singh A."/>
            <person name="Wilkins M.J."/>
            <person name="Williams K.H."/>
            <person name="Banfield J.F."/>
        </authorList>
    </citation>
    <scope>NUCLEOTIDE SEQUENCE [LARGE SCALE GENOMIC DNA]</scope>
</reference>
<evidence type="ECO:0000313" key="2">
    <source>
        <dbReference type="Proteomes" id="UP000034036"/>
    </source>
</evidence>
<evidence type="ECO:0000313" key="1">
    <source>
        <dbReference type="EMBL" id="KKS47046.1"/>
    </source>
</evidence>